<dbReference type="Proteomes" id="UP000177092">
    <property type="component" value="Unassembled WGS sequence"/>
</dbReference>
<feature type="chain" id="PRO_5009522956" description="DUF5666 domain-containing protein" evidence="2">
    <location>
        <begin position="25"/>
        <end position="255"/>
    </location>
</feature>
<accession>A0A1F6A736</accession>
<evidence type="ECO:0000313" key="4">
    <source>
        <dbReference type="EMBL" id="OGG20495.1"/>
    </source>
</evidence>
<keyword evidence="2" id="KW-0732">Signal</keyword>
<feature type="region of interest" description="Disordered" evidence="1">
    <location>
        <begin position="229"/>
        <end position="255"/>
    </location>
</feature>
<comment type="caution">
    <text evidence="4">The sequence shown here is derived from an EMBL/GenBank/DDBJ whole genome shotgun (WGS) entry which is preliminary data.</text>
</comment>
<feature type="signal peptide" evidence="2">
    <location>
        <begin position="1"/>
        <end position="24"/>
    </location>
</feature>
<evidence type="ECO:0000259" key="3">
    <source>
        <dbReference type="Pfam" id="PF18914"/>
    </source>
</evidence>
<reference evidence="4 5" key="1">
    <citation type="journal article" date="2016" name="Nat. Commun.">
        <title>Thousands of microbial genomes shed light on interconnected biogeochemical processes in an aquifer system.</title>
        <authorList>
            <person name="Anantharaman K."/>
            <person name="Brown C.T."/>
            <person name="Hug L.A."/>
            <person name="Sharon I."/>
            <person name="Castelle C.J."/>
            <person name="Probst A.J."/>
            <person name="Thomas B.C."/>
            <person name="Singh A."/>
            <person name="Wilkins M.J."/>
            <person name="Karaoz U."/>
            <person name="Brodie E.L."/>
            <person name="Williams K.H."/>
            <person name="Hubbard S.S."/>
            <person name="Banfield J.F."/>
        </authorList>
    </citation>
    <scope>NUCLEOTIDE SEQUENCE [LARGE SCALE GENOMIC DNA]</scope>
</reference>
<dbReference type="STRING" id="1798384.A3D03_03490"/>
<dbReference type="Pfam" id="PF18914">
    <property type="entry name" value="DUF5666"/>
    <property type="match status" value="1"/>
</dbReference>
<evidence type="ECO:0000313" key="5">
    <source>
        <dbReference type="Proteomes" id="UP000177092"/>
    </source>
</evidence>
<evidence type="ECO:0000256" key="2">
    <source>
        <dbReference type="SAM" id="SignalP"/>
    </source>
</evidence>
<gene>
    <name evidence="4" type="ORF">A3D03_03490</name>
</gene>
<protein>
    <recommendedName>
        <fullName evidence="3">DUF5666 domain-containing protein</fullName>
    </recommendedName>
</protein>
<feature type="domain" description="DUF5666" evidence="3">
    <location>
        <begin position="73"/>
        <end position="142"/>
    </location>
</feature>
<dbReference type="AlphaFoldDB" id="A0A1F6A736"/>
<sequence length="255" mass="28349">MKFKIQKLFITIVIFSTFASVTYAATPSSQPTSSISTESSDLIDKLKQIEIFKEKIATKVAEIRNNEKAARFGNIKKIDKNTLTLSTKKGDQTVYYSDDTEIYTLAKSDKTKIQANKLAEGDRITAFGYFDTDKITLNAKYIYVMPNTLSLLGKITDKDSKNFTISLNTNEGQTIIVDIETYTKSYSLDLVKKALVKIGFSKLNKEDIIRVIGTPNEKEDNRISATRILLTTTTPKSTPSESATPSATPNPSPNE</sequence>
<feature type="compositionally biased region" description="Low complexity" evidence="1">
    <location>
        <begin position="231"/>
        <end position="247"/>
    </location>
</feature>
<dbReference type="InterPro" id="IPR043724">
    <property type="entry name" value="DUF5666"/>
</dbReference>
<name>A0A1F6A736_9BACT</name>
<proteinExistence type="predicted"/>
<dbReference type="EMBL" id="MFJN01000045">
    <property type="protein sequence ID" value="OGG20495.1"/>
    <property type="molecule type" value="Genomic_DNA"/>
</dbReference>
<evidence type="ECO:0000256" key="1">
    <source>
        <dbReference type="SAM" id="MobiDB-lite"/>
    </source>
</evidence>
<organism evidence="4 5">
    <name type="scientific">Candidatus Gottesmanbacteria bacterium RIFCSPHIGHO2_02_FULL_40_13</name>
    <dbReference type="NCBI Taxonomy" id="1798384"/>
    <lineage>
        <taxon>Bacteria</taxon>
        <taxon>Candidatus Gottesmaniibacteriota</taxon>
    </lineage>
</organism>